<reference evidence="4 5" key="1">
    <citation type="journal article" date="2011" name="Proc. Natl. Acad. Sci. U.S.A.">
        <title>Evolutionary erosion of yeast sex chromosomes by mating-type switching accidents.</title>
        <authorList>
            <person name="Gordon J.L."/>
            <person name="Armisen D."/>
            <person name="Proux-Wera E."/>
            <person name="Oheigeartaigh S.S."/>
            <person name="Byrne K.P."/>
            <person name="Wolfe K.H."/>
        </authorList>
    </citation>
    <scope>NUCLEOTIDE SEQUENCE [LARGE SCALE GENOMIC DNA]</scope>
    <source>
        <strain evidence="5">ATCC 76901 / BCRC 22586 / CBS 4309 / NBRC 1992 / NRRL Y-12630</strain>
    </source>
</reference>
<dbReference type="STRING" id="1064592.G0VEL1"/>
<dbReference type="InterPro" id="IPR050302">
    <property type="entry name" value="Rab_GAP_TBC_domain"/>
</dbReference>
<gene>
    <name evidence="4" type="primary">NCAS0D04210</name>
    <name evidence="4" type="ordered locus">NCAS_0D04210</name>
</gene>
<dbReference type="InterPro" id="IPR000195">
    <property type="entry name" value="Rab-GAP-TBC_dom"/>
</dbReference>
<dbReference type="OrthoDB" id="295078at2759"/>
<feature type="compositionally biased region" description="Acidic residues" evidence="2">
    <location>
        <begin position="24"/>
        <end position="41"/>
    </location>
</feature>
<accession>G0VEL1</accession>
<dbReference type="Gene3D" id="1.10.472.80">
    <property type="entry name" value="Ypt/Rab-GAP domain of gyp1p, domain 3"/>
    <property type="match status" value="1"/>
</dbReference>
<evidence type="ECO:0000259" key="3">
    <source>
        <dbReference type="PROSITE" id="PS50086"/>
    </source>
</evidence>
<dbReference type="GeneID" id="96903608"/>
<evidence type="ECO:0000313" key="4">
    <source>
        <dbReference type="EMBL" id="CCC70002.1"/>
    </source>
</evidence>
<sequence>MSHENEDVENLNQSEQEVDLNAPIEDEPITTEDKEENENENDATAISDTDKANDIVAEPEEEEEAMSLNEPMEEVPSLGESFIDDEEDVEGKDQKSMPNPVLVGVKEDSSTVPNSFTDVDLSDSIPNMVAPTSDLPEIEEPQSQRADIPEALIKQLDKEQGQIQQAITIISSPPLPPRDHLGQDVPIVAPMKPPVSPTLPPRTNISKNENLEGPTLPPREPISKETSNSLTPPPPALPRRTSVIDTTLVVQTRKLMTEGPDVLYQPNDMLNDETLEGLNISKTWEQFLENPTEIIEEQTDSLMEELSKGVPEPIHSLVWQTFSNINIATEERYNALLAKDLAFEDGILDYLKDPDTDYVSTEDMGSIFNVIRSYYASLSTQKEQFDTGITYATIGLLSGCENEEIKAFSLLEALMIKYRLGELFQDNGFALHLYCLDRMLEEDHSELYNHLMKLGIKSSMFVERWFKTFFVFLNDDVSHIARLLDIIFAEGTYALIRFALILMVKNEETIMKMEFDELLQFFRLEIIACYKLNESSAAVDNSNGENDEQNADSVDTDEVNSVIRKDLGNMTLNIDQFVKDAMTEIELTPAKIRTFSMEYEEIHRVEHEKEEQFASMRSKNEALQTDVKKLECDYTSLNREHVLMANELIKNRLNIAAIEKENVSLKMEVLKVKKRIDQEIKEQKAQGLHGVPTTLKQEVDKALKENEKVMRQNLIYQDKIDELSALVEKIKAANEAGEPIEVQTQAGFLRQPLLNGGWSGIKKVFK</sequence>
<dbReference type="AlphaFoldDB" id="G0VEL1"/>
<dbReference type="InterPro" id="IPR035969">
    <property type="entry name" value="Rab-GAP_TBC_sf"/>
</dbReference>
<dbReference type="EMBL" id="HE576755">
    <property type="protein sequence ID" value="CCC70002.1"/>
    <property type="molecule type" value="Genomic_DNA"/>
</dbReference>
<proteinExistence type="predicted"/>
<dbReference type="PROSITE" id="PS50086">
    <property type="entry name" value="TBC_RABGAP"/>
    <property type="match status" value="1"/>
</dbReference>
<feature type="region of interest" description="Disordered" evidence="2">
    <location>
        <begin position="1"/>
        <end position="140"/>
    </location>
</feature>
<keyword evidence="1" id="KW-0175">Coiled coil</keyword>
<dbReference type="SUPFAM" id="SSF47923">
    <property type="entry name" value="Ypt/Rab-GAP domain of gyp1p"/>
    <property type="match status" value="1"/>
</dbReference>
<dbReference type="SMART" id="SM00164">
    <property type="entry name" value="TBC"/>
    <property type="match status" value="1"/>
</dbReference>
<dbReference type="InParanoid" id="G0VEL1"/>
<feature type="coiled-coil region" evidence="1">
    <location>
        <begin position="613"/>
        <end position="675"/>
    </location>
</feature>
<dbReference type="HOGENOM" id="CLU_005350_11_0_1"/>
<dbReference type="RefSeq" id="XP_003676363.1">
    <property type="nucleotide sequence ID" value="XM_003676315.1"/>
</dbReference>
<organism evidence="4 5">
    <name type="scientific">Naumovozyma castellii</name>
    <name type="common">Yeast</name>
    <name type="synonym">Saccharomyces castellii</name>
    <dbReference type="NCBI Taxonomy" id="27288"/>
    <lineage>
        <taxon>Eukaryota</taxon>
        <taxon>Fungi</taxon>
        <taxon>Dikarya</taxon>
        <taxon>Ascomycota</taxon>
        <taxon>Saccharomycotina</taxon>
        <taxon>Saccharomycetes</taxon>
        <taxon>Saccharomycetales</taxon>
        <taxon>Saccharomycetaceae</taxon>
        <taxon>Naumovozyma</taxon>
    </lineage>
</organism>
<feature type="region of interest" description="Disordered" evidence="2">
    <location>
        <begin position="192"/>
        <end position="240"/>
    </location>
</feature>
<feature type="domain" description="Rab-GAP TBC" evidence="3">
    <location>
        <begin position="309"/>
        <end position="491"/>
    </location>
</feature>
<keyword evidence="5" id="KW-1185">Reference proteome</keyword>
<evidence type="ECO:0000256" key="1">
    <source>
        <dbReference type="SAM" id="Coils"/>
    </source>
</evidence>
<protein>
    <recommendedName>
        <fullName evidence="3">Rab-GAP TBC domain-containing protein</fullName>
    </recommendedName>
</protein>
<evidence type="ECO:0000256" key="2">
    <source>
        <dbReference type="SAM" id="MobiDB-lite"/>
    </source>
</evidence>
<reference key="2">
    <citation type="submission" date="2011-08" db="EMBL/GenBank/DDBJ databases">
        <title>Genome sequence of Naumovozyma castellii.</title>
        <authorList>
            <person name="Gordon J.L."/>
            <person name="Armisen D."/>
            <person name="Proux-Wera E."/>
            <person name="OhEigeartaigh S.S."/>
            <person name="Byrne K.P."/>
            <person name="Wolfe K.H."/>
        </authorList>
    </citation>
    <scope>NUCLEOTIDE SEQUENCE</scope>
    <source>
        <strain>Type strain:CBS 4309</strain>
    </source>
</reference>
<dbReference type="GO" id="GO:0030427">
    <property type="term" value="C:site of polarized growth"/>
    <property type="evidence" value="ECO:0007669"/>
    <property type="project" value="UniProtKB-ARBA"/>
</dbReference>
<dbReference type="GO" id="GO:0005096">
    <property type="term" value="F:GTPase activator activity"/>
    <property type="evidence" value="ECO:0007669"/>
    <property type="project" value="TreeGrafter"/>
</dbReference>
<evidence type="ECO:0000313" key="5">
    <source>
        <dbReference type="Proteomes" id="UP000001640"/>
    </source>
</evidence>
<dbReference type="KEGG" id="ncs:NCAS_0D04210"/>
<dbReference type="GO" id="GO:0031267">
    <property type="term" value="F:small GTPase binding"/>
    <property type="evidence" value="ECO:0007669"/>
    <property type="project" value="TreeGrafter"/>
</dbReference>
<dbReference type="OMA" id="CKARILD"/>
<dbReference type="eggNOG" id="KOG1102">
    <property type="taxonomic scope" value="Eukaryota"/>
</dbReference>
<dbReference type="Proteomes" id="UP000001640">
    <property type="component" value="Chromosome 4"/>
</dbReference>
<name>G0VEL1_NAUCA</name>
<dbReference type="PANTHER" id="PTHR47219">
    <property type="entry name" value="RAB GTPASE-ACTIVATING PROTEIN 1-LIKE"/>
    <property type="match status" value="1"/>
</dbReference>
<dbReference type="PANTHER" id="PTHR47219:SF9">
    <property type="entry name" value="GTPASE ACTIVATING PROTEIN AND CENTROSOME-ASSOCIATED, ISOFORM B"/>
    <property type="match status" value="1"/>
</dbReference>
<dbReference type="Pfam" id="PF23436">
    <property type="entry name" value="RabGap-TBC_2"/>
    <property type="match status" value="1"/>
</dbReference>